<evidence type="ECO:0000256" key="8">
    <source>
        <dbReference type="ARBA" id="ARBA00023136"/>
    </source>
</evidence>
<comment type="subunit">
    <text evidence="9">Forms a complex with TatC.</text>
</comment>
<keyword evidence="11" id="KW-1185">Reference proteome</keyword>
<organism evidence="10 11">
    <name type="scientific">Wansuia hejianensis</name>
    <dbReference type="NCBI Taxonomy" id="2763667"/>
    <lineage>
        <taxon>Bacteria</taxon>
        <taxon>Bacillati</taxon>
        <taxon>Bacillota</taxon>
        <taxon>Clostridia</taxon>
        <taxon>Lachnospirales</taxon>
        <taxon>Lachnospiraceae</taxon>
        <taxon>Wansuia</taxon>
    </lineage>
</organism>
<sequence length="65" mass="7074">MFGPGKLGLGELLLIFTIALVIFGPSKLPELGRSMGEAINQFKNASKEITDEINKPLDDKDKKDA</sequence>
<evidence type="ECO:0000256" key="7">
    <source>
        <dbReference type="ARBA" id="ARBA00023010"/>
    </source>
</evidence>
<dbReference type="NCBIfam" id="NF011430">
    <property type="entry name" value="PRK14861.1"/>
    <property type="match status" value="1"/>
</dbReference>
<keyword evidence="6 9" id="KW-1133">Transmembrane helix</keyword>
<evidence type="ECO:0000256" key="1">
    <source>
        <dbReference type="ARBA" id="ARBA00004162"/>
    </source>
</evidence>
<gene>
    <name evidence="9 10" type="primary">tatA</name>
    <name evidence="10" type="ORF">H8689_07695</name>
</gene>
<dbReference type="HAMAP" id="MF_00236">
    <property type="entry name" value="TatA_E"/>
    <property type="match status" value="1"/>
</dbReference>
<evidence type="ECO:0000256" key="2">
    <source>
        <dbReference type="ARBA" id="ARBA00022448"/>
    </source>
</evidence>
<evidence type="ECO:0000256" key="9">
    <source>
        <dbReference type="HAMAP-Rule" id="MF_00236"/>
    </source>
</evidence>
<dbReference type="AlphaFoldDB" id="A0A926F2Z5"/>
<dbReference type="Pfam" id="PF02416">
    <property type="entry name" value="TatA_B_E"/>
    <property type="match status" value="1"/>
</dbReference>
<keyword evidence="8 9" id="KW-0472">Membrane</keyword>
<proteinExistence type="inferred from homology"/>
<reference evidence="10 11" key="1">
    <citation type="submission" date="2020-08" db="EMBL/GenBank/DDBJ databases">
        <title>Genome public.</title>
        <authorList>
            <person name="Liu C."/>
            <person name="Sun Q."/>
        </authorList>
    </citation>
    <scope>NUCLEOTIDE SEQUENCE [LARGE SCALE GENOMIC DNA]</scope>
    <source>
        <strain evidence="10 11">NSJ-26</strain>
    </source>
</reference>
<comment type="function">
    <text evidence="9">Part of the twin-arginine translocation (Tat) system that transports large folded proteins containing a characteristic twin-arginine motif in their signal peptide across membranes. TatA could form the protein-conducting channel of the Tat system.</text>
</comment>
<keyword evidence="2 9" id="KW-0813">Transport</keyword>
<evidence type="ECO:0000256" key="5">
    <source>
        <dbReference type="ARBA" id="ARBA00022927"/>
    </source>
</evidence>
<dbReference type="InterPro" id="IPR003369">
    <property type="entry name" value="TatA/B/E"/>
</dbReference>
<evidence type="ECO:0000313" key="10">
    <source>
        <dbReference type="EMBL" id="MBC8590995.1"/>
    </source>
</evidence>
<evidence type="ECO:0000256" key="4">
    <source>
        <dbReference type="ARBA" id="ARBA00022692"/>
    </source>
</evidence>
<keyword evidence="5 9" id="KW-0653">Protein transport</keyword>
<dbReference type="GO" id="GO:0008320">
    <property type="term" value="F:protein transmembrane transporter activity"/>
    <property type="evidence" value="ECO:0007669"/>
    <property type="project" value="UniProtKB-UniRule"/>
</dbReference>
<evidence type="ECO:0000313" key="11">
    <source>
        <dbReference type="Proteomes" id="UP000601522"/>
    </source>
</evidence>
<dbReference type="GO" id="GO:0043953">
    <property type="term" value="P:protein transport by the Tat complex"/>
    <property type="evidence" value="ECO:0007669"/>
    <property type="project" value="UniProtKB-UniRule"/>
</dbReference>
<comment type="subcellular location">
    <subcellularLocation>
        <location evidence="1 9">Cell membrane</location>
        <topology evidence="1 9">Single-pass membrane protein</topology>
    </subcellularLocation>
</comment>
<dbReference type="PANTHER" id="PTHR42982:SF1">
    <property type="entry name" value="SEC-INDEPENDENT PROTEIN TRANSLOCASE PROTEIN TATA"/>
    <property type="match status" value="1"/>
</dbReference>
<protein>
    <recommendedName>
        <fullName evidence="9">Sec-independent protein translocase protein TatA</fullName>
    </recommendedName>
</protein>
<dbReference type="InterPro" id="IPR006312">
    <property type="entry name" value="TatA/E"/>
</dbReference>
<evidence type="ECO:0000256" key="3">
    <source>
        <dbReference type="ARBA" id="ARBA00022475"/>
    </source>
</evidence>
<feature type="transmembrane region" description="Helical" evidence="9">
    <location>
        <begin position="6"/>
        <end position="25"/>
    </location>
</feature>
<dbReference type="GO" id="GO:0033281">
    <property type="term" value="C:TAT protein transport complex"/>
    <property type="evidence" value="ECO:0007669"/>
    <property type="project" value="UniProtKB-UniRule"/>
</dbReference>
<comment type="similarity">
    <text evidence="9">Belongs to the TatA/E family.</text>
</comment>
<name>A0A926F2Z5_9FIRM</name>
<dbReference type="Gene3D" id="1.20.5.3310">
    <property type="match status" value="1"/>
</dbReference>
<dbReference type="PANTHER" id="PTHR42982">
    <property type="entry name" value="SEC-INDEPENDENT PROTEIN TRANSLOCASE PROTEIN TATA"/>
    <property type="match status" value="1"/>
</dbReference>
<keyword evidence="4 9" id="KW-0812">Transmembrane</keyword>
<evidence type="ECO:0000256" key="6">
    <source>
        <dbReference type="ARBA" id="ARBA00022989"/>
    </source>
</evidence>
<dbReference type="Proteomes" id="UP000601522">
    <property type="component" value="Unassembled WGS sequence"/>
</dbReference>
<keyword evidence="3 9" id="KW-1003">Cell membrane</keyword>
<accession>A0A926F2Z5</accession>
<keyword evidence="7 9" id="KW-0811">Translocation</keyword>
<comment type="caution">
    <text evidence="10">The sequence shown here is derived from an EMBL/GenBank/DDBJ whole genome shotgun (WGS) entry which is preliminary data.</text>
</comment>
<dbReference type="PRINTS" id="PR01506">
    <property type="entry name" value="TATBPROTEIN"/>
</dbReference>
<dbReference type="RefSeq" id="WP_249323833.1">
    <property type="nucleotide sequence ID" value="NZ_JACRTK010000003.1"/>
</dbReference>
<dbReference type="NCBIfam" id="TIGR01411">
    <property type="entry name" value="tatAE"/>
    <property type="match status" value="1"/>
</dbReference>
<dbReference type="EMBL" id="JACRTK010000003">
    <property type="protein sequence ID" value="MBC8590995.1"/>
    <property type="molecule type" value="Genomic_DNA"/>
</dbReference>